<evidence type="ECO:0008006" key="11">
    <source>
        <dbReference type="Google" id="ProtNLM"/>
    </source>
</evidence>
<dbReference type="InterPro" id="IPR013087">
    <property type="entry name" value="Znf_C2H2_type"/>
</dbReference>
<evidence type="ECO:0000256" key="2">
    <source>
        <dbReference type="ARBA" id="ARBA00022833"/>
    </source>
</evidence>
<keyword evidence="1" id="KW-0479">Metal-binding</keyword>
<evidence type="ECO:0000256" key="6">
    <source>
        <dbReference type="PROSITE-ProRule" id="PRU00042"/>
    </source>
</evidence>
<evidence type="ECO:0000313" key="9">
    <source>
        <dbReference type="EMBL" id="KAF2831593.1"/>
    </source>
</evidence>
<evidence type="ECO:0000256" key="1">
    <source>
        <dbReference type="ARBA" id="ARBA00022723"/>
    </source>
</evidence>
<dbReference type="SMART" id="SM00355">
    <property type="entry name" value="ZnF_C2H2"/>
    <property type="match status" value="2"/>
</dbReference>
<keyword evidence="6" id="KW-0863">Zinc-finger</keyword>
<dbReference type="CDD" id="cd00067">
    <property type="entry name" value="GAL4"/>
    <property type="match status" value="1"/>
</dbReference>
<evidence type="ECO:0000256" key="3">
    <source>
        <dbReference type="ARBA" id="ARBA00023015"/>
    </source>
</evidence>
<dbReference type="PROSITE" id="PS00028">
    <property type="entry name" value="ZINC_FINGER_C2H2_1"/>
    <property type="match status" value="1"/>
</dbReference>
<evidence type="ECO:0000313" key="10">
    <source>
        <dbReference type="Proteomes" id="UP000799424"/>
    </source>
</evidence>
<dbReference type="PROSITE" id="PS50048">
    <property type="entry name" value="ZN2_CY6_FUNGAL_2"/>
    <property type="match status" value="1"/>
</dbReference>
<keyword evidence="5" id="KW-0539">Nucleus</keyword>
<organism evidence="9 10">
    <name type="scientific">Ophiobolus disseminans</name>
    <dbReference type="NCBI Taxonomy" id="1469910"/>
    <lineage>
        <taxon>Eukaryota</taxon>
        <taxon>Fungi</taxon>
        <taxon>Dikarya</taxon>
        <taxon>Ascomycota</taxon>
        <taxon>Pezizomycotina</taxon>
        <taxon>Dothideomycetes</taxon>
        <taxon>Pleosporomycetidae</taxon>
        <taxon>Pleosporales</taxon>
        <taxon>Pleosporineae</taxon>
        <taxon>Phaeosphaeriaceae</taxon>
        <taxon>Ophiobolus</taxon>
    </lineage>
</organism>
<keyword evidence="4" id="KW-0804">Transcription</keyword>
<feature type="domain" description="Zn(2)-C6 fungal-type" evidence="7">
    <location>
        <begin position="78"/>
        <end position="107"/>
    </location>
</feature>
<dbReference type="SMART" id="SM00066">
    <property type="entry name" value="GAL4"/>
    <property type="match status" value="1"/>
</dbReference>
<dbReference type="InterPro" id="IPR036236">
    <property type="entry name" value="Znf_C2H2_sf"/>
</dbReference>
<dbReference type="OrthoDB" id="10018191at2759"/>
<evidence type="ECO:0000259" key="8">
    <source>
        <dbReference type="PROSITE" id="PS50157"/>
    </source>
</evidence>
<name>A0A6A7AEK8_9PLEO</name>
<dbReference type="PANTHER" id="PTHR47660">
    <property type="entry name" value="TRANSCRIPTION FACTOR WITH C2H2 AND ZN(2)-CYS(6) DNA BINDING DOMAIN (EUROFUNG)-RELATED-RELATED"/>
    <property type="match status" value="1"/>
</dbReference>
<dbReference type="AlphaFoldDB" id="A0A6A7AEK8"/>
<protein>
    <recommendedName>
        <fullName evidence="11">C2H2-type domain-containing protein</fullName>
    </recommendedName>
</protein>
<keyword evidence="2" id="KW-0862">Zinc</keyword>
<dbReference type="EMBL" id="MU006218">
    <property type="protein sequence ID" value="KAF2831593.1"/>
    <property type="molecule type" value="Genomic_DNA"/>
</dbReference>
<dbReference type="PROSITE" id="PS50157">
    <property type="entry name" value="ZINC_FINGER_C2H2_2"/>
    <property type="match status" value="1"/>
</dbReference>
<evidence type="ECO:0000259" key="7">
    <source>
        <dbReference type="PROSITE" id="PS50048"/>
    </source>
</evidence>
<accession>A0A6A7AEK8</accession>
<keyword evidence="3" id="KW-0805">Transcription regulation</keyword>
<dbReference type="InterPro" id="IPR001138">
    <property type="entry name" value="Zn2Cys6_DnaBD"/>
</dbReference>
<dbReference type="Gene3D" id="4.10.240.10">
    <property type="entry name" value="Zn(2)-C6 fungal-type DNA-binding domain"/>
    <property type="match status" value="1"/>
</dbReference>
<dbReference type="SUPFAM" id="SSF57667">
    <property type="entry name" value="beta-beta-alpha zinc fingers"/>
    <property type="match status" value="1"/>
</dbReference>
<gene>
    <name evidence="9" type="ORF">CC86DRAFT_141285</name>
</gene>
<sequence length="108" mass="12776">MHILVPQHRCSTCKKPFKNLNHLRRHEKSHTKDTTHQCTFCCREFLRHDALRRHFKTCTRKEDNDLIPALKPGRKPHACHNCQSKKLQCDKGRPCKRCSSHQLECSYA</sequence>
<evidence type="ECO:0000256" key="5">
    <source>
        <dbReference type="ARBA" id="ARBA00023242"/>
    </source>
</evidence>
<reference evidence="9" key="1">
    <citation type="journal article" date="2020" name="Stud. Mycol.">
        <title>101 Dothideomycetes genomes: a test case for predicting lifestyles and emergence of pathogens.</title>
        <authorList>
            <person name="Haridas S."/>
            <person name="Albert R."/>
            <person name="Binder M."/>
            <person name="Bloem J."/>
            <person name="Labutti K."/>
            <person name="Salamov A."/>
            <person name="Andreopoulos B."/>
            <person name="Baker S."/>
            <person name="Barry K."/>
            <person name="Bills G."/>
            <person name="Bluhm B."/>
            <person name="Cannon C."/>
            <person name="Castanera R."/>
            <person name="Culley D."/>
            <person name="Daum C."/>
            <person name="Ezra D."/>
            <person name="Gonzalez J."/>
            <person name="Henrissat B."/>
            <person name="Kuo A."/>
            <person name="Liang C."/>
            <person name="Lipzen A."/>
            <person name="Lutzoni F."/>
            <person name="Magnuson J."/>
            <person name="Mondo S."/>
            <person name="Nolan M."/>
            <person name="Ohm R."/>
            <person name="Pangilinan J."/>
            <person name="Park H.-J."/>
            <person name="Ramirez L."/>
            <person name="Alfaro M."/>
            <person name="Sun H."/>
            <person name="Tritt A."/>
            <person name="Yoshinaga Y."/>
            <person name="Zwiers L.-H."/>
            <person name="Turgeon B."/>
            <person name="Goodwin S."/>
            <person name="Spatafora J."/>
            <person name="Crous P."/>
            <person name="Grigoriev I."/>
        </authorList>
    </citation>
    <scope>NUCLEOTIDE SEQUENCE</scope>
    <source>
        <strain evidence="9">CBS 113818</strain>
    </source>
</reference>
<dbReference type="Pfam" id="PF00172">
    <property type="entry name" value="Zn_clus"/>
    <property type="match status" value="1"/>
</dbReference>
<dbReference type="GO" id="GO:0008270">
    <property type="term" value="F:zinc ion binding"/>
    <property type="evidence" value="ECO:0007669"/>
    <property type="project" value="UniProtKB-KW"/>
</dbReference>
<evidence type="ECO:0000256" key="4">
    <source>
        <dbReference type="ARBA" id="ARBA00023163"/>
    </source>
</evidence>
<dbReference type="Proteomes" id="UP000799424">
    <property type="component" value="Unassembled WGS sequence"/>
</dbReference>
<keyword evidence="10" id="KW-1185">Reference proteome</keyword>
<dbReference type="SUPFAM" id="SSF57701">
    <property type="entry name" value="Zn2/Cys6 DNA-binding domain"/>
    <property type="match status" value="1"/>
</dbReference>
<dbReference type="InterPro" id="IPR036864">
    <property type="entry name" value="Zn2-C6_fun-type_DNA-bd_sf"/>
</dbReference>
<proteinExistence type="predicted"/>
<feature type="domain" description="C2H2-type" evidence="8">
    <location>
        <begin position="8"/>
        <end position="35"/>
    </location>
</feature>
<dbReference type="Gene3D" id="3.30.160.60">
    <property type="entry name" value="Classic Zinc Finger"/>
    <property type="match status" value="1"/>
</dbReference>
<dbReference type="GO" id="GO:0000981">
    <property type="term" value="F:DNA-binding transcription factor activity, RNA polymerase II-specific"/>
    <property type="evidence" value="ECO:0007669"/>
    <property type="project" value="InterPro"/>
</dbReference>